<evidence type="ECO:0000256" key="4">
    <source>
        <dbReference type="PROSITE-ProRule" id="PRU00302"/>
    </source>
</evidence>
<dbReference type="CDD" id="cd00033">
    <property type="entry name" value="CCP"/>
    <property type="match status" value="12"/>
</dbReference>
<keyword evidence="2" id="KW-0732">Signal</keyword>
<gene>
    <name evidence="6" type="ORF">PLOB_00001513</name>
</gene>
<dbReference type="PANTHER" id="PTHR45785:SF7">
    <property type="entry name" value="COMPLEMENT FACTOR H"/>
    <property type="match status" value="1"/>
</dbReference>
<dbReference type="SUPFAM" id="SSF57535">
    <property type="entry name" value="Complement control module/SCR domain"/>
    <property type="match status" value="12"/>
</dbReference>
<dbReference type="InterPro" id="IPR051503">
    <property type="entry name" value="ComplSys_Reg/VirEntry_Med"/>
</dbReference>
<comment type="caution">
    <text evidence="6">The sequence shown here is derived from an EMBL/GenBank/DDBJ whole genome shotgun (WGS) entry which is preliminary data.</text>
</comment>
<reference evidence="6 7" key="1">
    <citation type="submission" date="2022-05" db="EMBL/GenBank/DDBJ databases">
        <authorList>
            <consortium name="Genoscope - CEA"/>
            <person name="William W."/>
        </authorList>
    </citation>
    <scope>NUCLEOTIDE SEQUENCE [LARGE SCALE GENOMIC DNA]</scope>
</reference>
<keyword evidence="3" id="KW-1015">Disulfide bond</keyword>
<feature type="domain" description="Sushi" evidence="5">
    <location>
        <begin position="177"/>
        <end position="233"/>
    </location>
</feature>
<dbReference type="EMBL" id="CALNXK010000101">
    <property type="protein sequence ID" value="CAH3155360.1"/>
    <property type="molecule type" value="Genomic_DNA"/>
</dbReference>
<dbReference type="Gene3D" id="2.10.70.10">
    <property type="entry name" value="Complement Module, domain 1"/>
    <property type="match status" value="12"/>
</dbReference>
<keyword evidence="1 4" id="KW-0768">Sushi</keyword>
<accession>A0ABN8Q1M0</accession>
<evidence type="ECO:0000313" key="6">
    <source>
        <dbReference type="EMBL" id="CAH3155360.1"/>
    </source>
</evidence>
<proteinExistence type="predicted"/>
<feature type="domain" description="Sushi" evidence="5">
    <location>
        <begin position="462"/>
        <end position="518"/>
    </location>
</feature>
<feature type="domain" description="Sushi" evidence="5">
    <location>
        <begin position="639"/>
        <end position="691"/>
    </location>
</feature>
<dbReference type="PROSITE" id="PS50923">
    <property type="entry name" value="SUSHI"/>
    <property type="match status" value="8"/>
</dbReference>
<dbReference type="Proteomes" id="UP001159405">
    <property type="component" value="Unassembled WGS sequence"/>
</dbReference>
<feature type="domain" description="Sushi" evidence="5">
    <location>
        <begin position="234"/>
        <end position="294"/>
    </location>
</feature>
<dbReference type="InterPro" id="IPR035976">
    <property type="entry name" value="Sushi/SCR/CCP_sf"/>
</dbReference>
<dbReference type="InterPro" id="IPR000436">
    <property type="entry name" value="Sushi_SCR_CCP_dom"/>
</dbReference>
<evidence type="ECO:0000256" key="1">
    <source>
        <dbReference type="ARBA" id="ARBA00022659"/>
    </source>
</evidence>
<dbReference type="SMART" id="SM00032">
    <property type="entry name" value="CCP"/>
    <property type="match status" value="12"/>
</dbReference>
<evidence type="ECO:0000256" key="3">
    <source>
        <dbReference type="ARBA" id="ARBA00023157"/>
    </source>
</evidence>
<name>A0ABN8Q1M0_9CNID</name>
<feature type="non-terminal residue" evidence="6">
    <location>
        <position position="1"/>
    </location>
</feature>
<feature type="domain" description="Sushi" evidence="5">
    <location>
        <begin position="121"/>
        <end position="176"/>
    </location>
</feature>
<organism evidence="6 7">
    <name type="scientific">Porites lobata</name>
    <dbReference type="NCBI Taxonomy" id="104759"/>
    <lineage>
        <taxon>Eukaryota</taxon>
        <taxon>Metazoa</taxon>
        <taxon>Cnidaria</taxon>
        <taxon>Anthozoa</taxon>
        <taxon>Hexacorallia</taxon>
        <taxon>Scleractinia</taxon>
        <taxon>Fungiina</taxon>
        <taxon>Poritidae</taxon>
        <taxon>Porites</taxon>
    </lineage>
</organism>
<protein>
    <recommendedName>
        <fullName evidence="5">Sushi domain-containing protein</fullName>
    </recommendedName>
</protein>
<feature type="domain" description="Sushi" evidence="5">
    <location>
        <begin position="2"/>
        <end position="62"/>
    </location>
</feature>
<feature type="non-terminal residue" evidence="6">
    <location>
        <position position="691"/>
    </location>
</feature>
<sequence>GSTCGQPTPPYGSTIIHALQQNQHNSGSVVLFGCKEGFYLVGMPIIRCTGSTWTTIKFRCLGFCPEIRNILNGQVVHVTPKVGQAAMRFHCNKTHRLIGKPRLECINGRWNGTLPFCQKLKSCAPLLTPANGTLHGSDTSHGAKASFSCLTGFDLFGSPTLTCSNGVWNAVTPTCKAQCQKITDPLNGRKYGTRFSHGAIASFECNVGYELVGSRSLLCVVGKWNASLPVCNAMLCPRPSIPPNSYIIYPGIKDNYVHGIKLFLGCRNGYYLTGSSIMDCNQTVWSKVEFRCIAECPVLGQLKNGIITLVTLRNGGEVEIKCLTNYTLDGSSKIFCRNGKWSDSLPICGAPCSEPVTPQHGRRLGRDFMHGHSLRFYCNRGYHRVGTSSITCNDGKWDKQLPLCKAQCSDPGSPVHGRRRGNIFRHNSWVQFLCDVHYMLHGEEWIQCIDGSWSALLPKCIGICGRPRTLHGVRLHGNSYLDGDMVTFSCDKNLDLFGKAELRCVRRTWNSPVPECKGRCTFDGTPLNGKTLNKFLVKGATLQHNSIVEYSCDSSYKLTGSKVLRCKDGRWNATTPSCKASCGNPRLIDRGGRTGTDFSHGQIVTYHCMQGYSLEGSQKLTCVNGRWDFAPPQCKASCVPLQAPRDGKIQNNDIKHGALVSFSCIDGFQTNGSRILKCINGKWNGSAPTCK</sequence>
<evidence type="ECO:0000256" key="2">
    <source>
        <dbReference type="ARBA" id="ARBA00022729"/>
    </source>
</evidence>
<dbReference type="PANTHER" id="PTHR45785">
    <property type="entry name" value="COMPLEMENT FACTOR H-RELATED"/>
    <property type="match status" value="1"/>
</dbReference>
<dbReference type="Pfam" id="PF00084">
    <property type="entry name" value="Sushi"/>
    <property type="match status" value="12"/>
</dbReference>
<keyword evidence="7" id="KW-1185">Reference proteome</keyword>
<comment type="caution">
    <text evidence="4">Lacks conserved residue(s) required for the propagation of feature annotation.</text>
</comment>
<evidence type="ECO:0000259" key="5">
    <source>
        <dbReference type="PROSITE" id="PS50923"/>
    </source>
</evidence>
<feature type="domain" description="Sushi" evidence="5">
    <location>
        <begin position="350"/>
        <end position="406"/>
    </location>
</feature>
<evidence type="ECO:0000313" key="7">
    <source>
        <dbReference type="Proteomes" id="UP001159405"/>
    </source>
</evidence>
<feature type="domain" description="Sushi" evidence="5">
    <location>
        <begin position="580"/>
        <end position="636"/>
    </location>
</feature>